<sequence length="219" mass="23228">MGNEGDDRDVTAAPPRTPRGVPLPIAAFLVILALVGGFLANRPGHPLDSSADAGFLRDMSAHHAQAVDMAMIAYDGSDESVLKTVSYDIARTQQAQIGRMQGWLVLWGLGARGTQPPMAWMAGHGHGGGGEVPDRMPGLATDEQMDALEAASGVEAEILFLELMIEHHKGGIEMARAAVDTASEDVVVDFARGMVTAQQSEIDLMNDMLVERGAEPVDD</sequence>
<evidence type="ECO:0000256" key="1">
    <source>
        <dbReference type="SAM" id="Phobius"/>
    </source>
</evidence>
<feature type="domain" description="DUF305" evidence="2">
    <location>
        <begin position="52"/>
        <end position="209"/>
    </location>
</feature>
<dbReference type="Proteomes" id="UP000295281">
    <property type="component" value="Unassembled WGS sequence"/>
</dbReference>
<reference evidence="3 4" key="1">
    <citation type="submission" date="2019-03" db="EMBL/GenBank/DDBJ databases">
        <title>Genomic Encyclopedia of Type Strains, Phase IV (KMG-IV): sequencing the most valuable type-strain genomes for metagenomic binning, comparative biology and taxonomic classification.</title>
        <authorList>
            <person name="Goeker M."/>
        </authorList>
    </citation>
    <scope>NUCLEOTIDE SEQUENCE [LARGE SCALE GENOMIC DNA]</scope>
    <source>
        <strain evidence="3 4">DSM 46770</strain>
    </source>
</reference>
<keyword evidence="1" id="KW-0812">Transmembrane</keyword>
<feature type="transmembrane region" description="Helical" evidence="1">
    <location>
        <begin position="20"/>
        <end position="40"/>
    </location>
</feature>
<dbReference type="Gene3D" id="1.20.1260.10">
    <property type="match status" value="1"/>
</dbReference>
<dbReference type="Pfam" id="PF03713">
    <property type="entry name" value="DUF305"/>
    <property type="match status" value="1"/>
</dbReference>
<dbReference type="AlphaFoldDB" id="A0A4R6V486"/>
<dbReference type="InterPro" id="IPR005183">
    <property type="entry name" value="DUF305_CopM-like"/>
</dbReference>
<keyword evidence="4" id="KW-1185">Reference proteome</keyword>
<evidence type="ECO:0000259" key="2">
    <source>
        <dbReference type="Pfam" id="PF03713"/>
    </source>
</evidence>
<accession>A0A4R6V486</accession>
<dbReference type="PANTHER" id="PTHR36933:SF1">
    <property type="entry name" value="SLL0788 PROTEIN"/>
    <property type="match status" value="1"/>
</dbReference>
<gene>
    <name evidence="3" type="ORF">EV190_103113</name>
</gene>
<comment type="caution">
    <text evidence="3">The sequence shown here is derived from an EMBL/GenBank/DDBJ whole genome shotgun (WGS) entry which is preliminary data.</text>
</comment>
<dbReference type="InterPro" id="IPR012347">
    <property type="entry name" value="Ferritin-like"/>
</dbReference>
<proteinExistence type="predicted"/>
<evidence type="ECO:0000313" key="4">
    <source>
        <dbReference type="Proteomes" id="UP000295281"/>
    </source>
</evidence>
<evidence type="ECO:0000313" key="3">
    <source>
        <dbReference type="EMBL" id="TDQ53662.1"/>
    </source>
</evidence>
<keyword evidence="1" id="KW-0472">Membrane</keyword>
<organism evidence="3 4">
    <name type="scientific">Actinorugispora endophytica</name>
    <dbReference type="NCBI Taxonomy" id="1605990"/>
    <lineage>
        <taxon>Bacteria</taxon>
        <taxon>Bacillati</taxon>
        <taxon>Actinomycetota</taxon>
        <taxon>Actinomycetes</taxon>
        <taxon>Streptosporangiales</taxon>
        <taxon>Nocardiopsidaceae</taxon>
        <taxon>Actinorugispora</taxon>
    </lineage>
</organism>
<keyword evidence="1" id="KW-1133">Transmembrane helix</keyword>
<protein>
    <submittedName>
        <fullName evidence="3">Uncharacterized protein (DUF305 family)</fullName>
    </submittedName>
</protein>
<dbReference type="PANTHER" id="PTHR36933">
    <property type="entry name" value="SLL0788 PROTEIN"/>
    <property type="match status" value="1"/>
</dbReference>
<name>A0A4R6V486_9ACTN</name>
<dbReference type="RefSeq" id="WP_243742406.1">
    <property type="nucleotide sequence ID" value="NZ_SNYN01000003.1"/>
</dbReference>
<dbReference type="EMBL" id="SNYN01000003">
    <property type="protein sequence ID" value="TDQ53662.1"/>
    <property type="molecule type" value="Genomic_DNA"/>
</dbReference>